<dbReference type="AlphaFoldDB" id="A0A371IZ43"/>
<feature type="transmembrane region" description="Helical" evidence="1">
    <location>
        <begin position="5"/>
        <end position="21"/>
    </location>
</feature>
<name>A0A371IZ43_9FIRM</name>
<dbReference type="GO" id="GO:0043164">
    <property type="term" value="P:Gram-negative-bacterium-type cell wall biogenesis"/>
    <property type="evidence" value="ECO:0007669"/>
    <property type="project" value="TreeGrafter"/>
</dbReference>
<dbReference type="OrthoDB" id="9782395at2"/>
<keyword evidence="1" id="KW-0812">Transmembrane</keyword>
<comment type="caution">
    <text evidence="3">The sequence shown here is derived from an EMBL/GenBank/DDBJ whole genome shotgun (WGS) entry which is preliminary data.</text>
</comment>
<evidence type="ECO:0000313" key="3">
    <source>
        <dbReference type="EMBL" id="RDY25753.1"/>
    </source>
</evidence>
<keyword evidence="1" id="KW-1133">Transmembrane helix</keyword>
<dbReference type="GO" id="GO:0005886">
    <property type="term" value="C:plasma membrane"/>
    <property type="evidence" value="ECO:0007669"/>
    <property type="project" value="TreeGrafter"/>
</dbReference>
<dbReference type="CDD" id="cd06259">
    <property type="entry name" value="YdcF-like"/>
    <property type="match status" value="1"/>
</dbReference>
<protein>
    <submittedName>
        <fullName evidence="3">YdcF family protein</fullName>
    </submittedName>
</protein>
<reference evidence="3 4" key="1">
    <citation type="journal article" date="2017" name="Genome Announc.">
        <title>Draft Genome Sequence of Romboutsia weinsteinii sp. nov. Strain CCRI-19649(T) Isolated from Surface Water.</title>
        <authorList>
            <person name="Maheux A.F."/>
            <person name="Boudreau D.K."/>
            <person name="Berube E."/>
            <person name="Boissinot M."/>
            <person name="Cantin P."/>
            <person name="Raymond F."/>
            <person name="Corbeil J."/>
            <person name="Omar R.F."/>
            <person name="Bergeron M.G."/>
        </authorList>
    </citation>
    <scope>NUCLEOTIDE SEQUENCE [LARGE SCALE GENOMIC DNA]</scope>
    <source>
        <strain evidence="3 4">CCRI-19649</strain>
    </source>
</reference>
<dbReference type="GO" id="GO:0000270">
    <property type="term" value="P:peptidoglycan metabolic process"/>
    <property type="evidence" value="ECO:0007669"/>
    <property type="project" value="TreeGrafter"/>
</dbReference>
<dbReference type="PANTHER" id="PTHR30336">
    <property type="entry name" value="INNER MEMBRANE PROTEIN, PROBABLE PERMEASE"/>
    <property type="match status" value="1"/>
</dbReference>
<accession>A0A371IZ43</accession>
<dbReference type="EMBL" id="NOJY02000049">
    <property type="protein sequence ID" value="RDY25753.1"/>
    <property type="molecule type" value="Genomic_DNA"/>
</dbReference>
<feature type="domain" description="DUF218" evidence="2">
    <location>
        <begin position="97"/>
        <end position="239"/>
    </location>
</feature>
<keyword evidence="4" id="KW-1185">Reference proteome</keyword>
<dbReference type="InterPro" id="IPR051599">
    <property type="entry name" value="Cell_Envelope_Assoc"/>
</dbReference>
<dbReference type="Gene3D" id="3.40.50.620">
    <property type="entry name" value="HUPs"/>
    <property type="match status" value="1"/>
</dbReference>
<dbReference type="InterPro" id="IPR014729">
    <property type="entry name" value="Rossmann-like_a/b/a_fold"/>
</dbReference>
<dbReference type="RefSeq" id="WP_094369352.1">
    <property type="nucleotide sequence ID" value="NZ_NOJY02000049.1"/>
</dbReference>
<dbReference type="Proteomes" id="UP000215694">
    <property type="component" value="Unassembled WGS sequence"/>
</dbReference>
<feature type="transmembrane region" description="Helical" evidence="1">
    <location>
        <begin position="64"/>
        <end position="84"/>
    </location>
</feature>
<keyword evidence="1" id="KW-0472">Membrane</keyword>
<sequence length="253" mass="29078">MKNSYLIIGLILFSTYIISINGVNFSAIFIVTTIWMICSVYFIRKFMIKRNERWIQLLARVYQILVIIFVVSFIIIEGLLIFNIHQFKEIKDIEKLDYVVVLGAGIDGEKVGKTLQSRLDQAIKYYENNKAVNIIVSGGQSEGEIISEAEAMHRYLVENGVNPGNIIKEDKATSTLENIRFAKDILISRNDLDKKILIVTNEFHLYRAMIIADILGLKNEGLASSTPIKIRVNYMIREYPTLIIDTIRTFKYK</sequence>
<gene>
    <name evidence="3" type="ORF">CHL78_016590</name>
</gene>
<evidence type="ECO:0000313" key="4">
    <source>
        <dbReference type="Proteomes" id="UP000215694"/>
    </source>
</evidence>
<feature type="transmembrane region" description="Helical" evidence="1">
    <location>
        <begin position="27"/>
        <end position="43"/>
    </location>
</feature>
<organism evidence="3 4">
    <name type="scientific">Romboutsia weinsteinii</name>
    <dbReference type="NCBI Taxonomy" id="2020949"/>
    <lineage>
        <taxon>Bacteria</taxon>
        <taxon>Bacillati</taxon>
        <taxon>Bacillota</taxon>
        <taxon>Clostridia</taxon>
        <taxon>Peptostreptococcales</taxon>
        <taxon>Peptostreptococcaceae</taxon>
        <taxon>Romboutsia</taxon>
    </lineage>
</organism>
<dbReference type="PANTHER" id="PTHR30336:SF4">
    <property type="entry name" value="ENVELOPE BIOGENESIS FACTOR ELYC"/>
    <property type="match status" value="1"/>
</dbReference>
<evidence type="ECO:0000256" key="1">
    <source>
        <dbReference type="SAM" id="Phobius"/>
    </source>
</evidence>
<dbReference type="InterPro" id="IPR003848">
    <property type="entry name" value="DUF218"/>
</dbReference>
<proteinExistence type="predicted"/>
<evidence type="ECO:0000259" key="2">
    <source>
        <dbReference type="Pfam" id="PF02698"/>
    </source>
</evidence>
<dbReference type="Pfam" id="PF02698">
    <property type="entry name" value="DUF218"/>
    <property type="match status" value="1"/>
</dbReference>